<dbReference type="Pfam" id="PF01553">
    <property type="entry name" value="Acyltransferase"/>
    <property type="match status" value="1"/>
</dbReference>
<evidence type="ECO:0000259" key="4">
    <source>
        <dbReference type="SMART" id="SM00563"/>
    </source>
</evidence>
<comment type="pathway">
    <text evidence="1">Lipid metabolism.</text>
</comment>
<dbReference type="SMART" id="SM00563">
    <property type="entry name" value="PlsC"/>
    <property type="match status" value="1"/>
</dbReference>
<evidence type="ECO:0000313" key="6">
    <source>
        <dbReference type="Proteomes" id="UP001595556"/>
    </source>
</evidence>
<keyword evidence="3 5" id="KW-0012">Acyltransferase</keyword>
<name>A0ABV7H3I7_9BURK</name>
<sequence length="222" mass="25070">MLITLFFVWLVRFLVGAYPRWIGTTPSAAQRIYFANHTSHVDTLVVWSAIPEDIRPRVRPLAAKDYWDKSAIRRHIVNKGLNAVLIDRLRETDADPLDAPREALKHGDSLIMFPEGTRRSEPLPGPFKRGIARIAAEFPDVELVPVYIENLNRIMPKGTFFPVPLACNVRFGAPIKRGPEESEDDFLARARQAIVDLAEDHEAKPIAMKNGTRTQPVDVVRS</sequence>
<keyword evidence="6" id="KW-1185">Reference proteome</keyword>
<dbReference type="RefSeq" id="WP_377304502.1">
    <property type="nucleotide sequence ID" value="NZ_CP180191.1"/>
</dbReference>
<keyword evidence="2" id="KW-0808">Transferase</keyword>
<gene>
    <name evidence="5" type="ORF">ACFOEN_12725</name>
</gene>
<dbReference type="Proteomes" id="UP001595556">
    <property type="component" value="Unassembled WGS sequence"/>
</dbReference>
<dbReference type="CDD" id="cd07989">
    <property type="entry name" value="LPLAT_AGPAT-like"/>
    <property type="match status" value="1"/>
</dbReference>
<dbReference type="PANTHER" id="PTHR10434:SF11">
    <property type="entry name" value="1-ACYL-SN-GLYCEROL-3-PHOSPHATE ACYLTRANSFERASE"/>
    <property type="match status" value="1"/>
</dbReference>
<dbReference type="InterPro" id="IPR002123">
    <property type="entry name" value="Plipid/glycerol_acylTrfase"/>
</dbReference>
<evidence type="ECO:0000256" key="3">
    <source>
        <dbReference type="ARBA" id="ARBA00023315"/>
    </source>
</evidence>
<dbReference type="GO" id="GO:0016746">
    <property type="term" value="F:acyltransferase activity"/>
    <property type="evidence" value="ECO:0007669"/>
    <property type="project" value="UniProtKB-KW"/>
</dbReference>
<proteinExistence type="predicted"/>
<accession>A0ABV7H3I7</accession>
<feature type="domain" description="Phospholipid/glycerol acyltransferase" evidence="4">
    <location>
        <begin position="31"/>
        <end position="151"/>
    </location>
</feature>
<dbReference type="EMBL" id="JBHRTI010000007">
    <property type="protein sequence ID" value="MFC3148488.1"/>
    <property type="molecule type" value="Genomic_DNA"/>
</dbReference>
<reference evidence="6" key="1">
    <citation type="journal article" date="2019" name="Int. J. Syst. Evol. Microbiol.">
        <title>The Global Catalogue of Microorganisms (GCM) 10K type strain sequencing project: providing services to taxonomists for standard genome sequencing and annotation.</title>
        <authorList>
            <consortium name="The Broad Institute Genomics Platform"/>
            <consortium name="The Broad Institute Genome Sequencing Center for Infectious Disease"/>
            <person name="Wu L."/>
            <person name="Ma J."/>
        </authorList>
    </citation>
    <scope>NUCLEOTIDE SEQUENCE [LARGE SCALE GENOMIC DNA]</scope>
    <source>
        <strain evidence="6">KCTC 52168</strain>
    </source>
</reference>
<dbReference type="PANTHER" id="PTHR10434">
    <property type="entry name" value="1-ACYL-SN-GLYCEROL-3-PHOSPHATE ACYLTRANSFERASE"/>
    <property type="match status" value="1"/>
</dbReference>
<evidence type="ECO:0000313" key="5">
    <source>
        <dbReference type="EMBL" id="MFC3148488.1"/>
    </source>
</evidence>
<dbReference type="SUPFAM" id="SSF69593">
    <property type="entry name" value="Glycerol-3-phosphate (1)-acyltransferase"/>
    <property type="match status" value="1"/>
</dbReference>
<evidence type="ECO:0000256" key="1">
    <source>
        <dbReference type="ARBA" id="ARBA00005189"/>
    </source>
</evidence>
<evidence type="ECO:0000256" key="2">
    <source>
        <dbReference type="ARBA" id="ARBA00022679"/>
    </source>
</evidence>
<organism evidence="5 6">
    <name type="scientific">Piscinibacterium candidicorallinum</name>
    <dbReference type="NCBI Taxonomy" id="1793872"/>
    <lineage>
        <taxon>Bacteria</taxon>
        <taxon>Pseudomonadati</taxon>
        <taxon>Pseudomonadota</taxon>
        <taxon>Betaproteobacteria</taxon>
        <taxon>Burkholderiales</taxon>
        <taxon>Piscinibacterium</taxon>
    </lineage>
</organism>
<protein>
    <submittedName>
        <fullName evidence="5">Lysophospholipid acyltransferase family protein</fullName>
    </submittedName>
</protein>
<comment type="caution">
    <text evidence="5">The sequence shown here is derived from an EMBL/GenBank/DDBJ whole genome shotgun (WGS) entry which is preliminary data.</text>
</comment>